<sequence length="150" mass="16476">MEKISRDCSASPQDVFEVLADGWLYASWVVGAARIRAVDAAWPLTGSRIHHSIGPWPLLLDDETVVRQYDPPRLVVLQAKGWPVGEAEVRIEATARPGGCTVTIAEDVIAGPGKFIPKPLRQLMIGWRNTETLRRLVLMAEGRAVAARPT</sequence>
<dbReference type="InterPro" id="IPR019587">
    <property type="entry name" value="Polyketide_cyclase/dehydratase"/>
</dbReference>
<protein>
    <submittedName>
        <fullName evidence="1">Polyketide cyclase / dehydrase and lipid transport</fullName>
    </submittedName>
</protein>
<evidence type="ECO:0000313" key="2">
    <source>
        <dbReference type="Proteomes" id="UP000198741"/>
    </source>
</evidence>
<dbReference type="Pfam" id="PF10604">
    <property type="entry name" value="Polyketide_cyc2"/>
    <property type="match status" value="1"/>
</dbReference>
<dbReference type="OrthoDB" id="4483486at2"/>
<dbReference type="InterPro" id="IPR023393">
    <property type="entry name" value="START-like_dom_sf"/>
</dbReference>
<dbReference type="CDD" id="cd07812">
    <property type="entry name" value="SRPBCC"/>
    <property type="match status" value="1"/>
</dbReference>
<dbReference type="AlphaFoldDB" id="A0A1H0QKU0"/>
<organism evidence="1 2">
    <name type="scientific">Nakamurella panacisegetis</name>
    <dbReference type="NCBI Taxonomy" id="1090615"/>
    <lineage>
        <taxon>Bacteria</taxon>
        <taxon>Bacillati</taxon>
        <taxon>Actinomycetota</taxon>
        <taxon>Actinomycetes</taxon>
        <taxon>Nakamurellales</taxon>
        <taxon>Nakamurellaceae</taxon>
        <taxon>Nakamurella</taxon>
    </lineage>
</organism>
<dbReference type="Proteomes" id="UP000198741">
    <property type="component" value="Chromosome I"/>
</dbReference>
<reference evidence="1 2" key="1">
    <citation type="submission" date="2016-10" db="EMBL/GenBank/DDBJ databases">
        <authorList>
            <person name="de Groot N.N."/>
        </authorList>
    </citation>
    <scope>NUCLEOTIDE SEQUENCE [LARGE SCALE GENOMIC DNA]</scope>
    <source>
        <strain evidence="2">P4-7,KCTC 19426,CECT 7604</strain>
    </source>
</reference>
<proteinExistence type="predicted"/>
<gene>
    <name evidence="1" type="ORF">SAMN04515671_3132</name>
</gene>
<evidence type="ECO:0000313" key="1">
    <source>
        <dbReference type="EMBL" id="SDP17800.1"/>
    </source>
</evidence>
<keyword evidence="2" id="KW-1185">Reference proteome</keyword>
<dbReference type="SUPFAM" id="SSF55961">
    <property type="entry name" value="Bet v1-like"/>
    <property type="match status" value="1"/>
</dbReference>
<dbReference type="EMBL" id="LT629710">
    <property type="protein sequence ID" value="SDP17800.1"/>
    <property type="molecule type" value="Genomic_DNA"/>
</dbReference>
<accession>A0A1H0QKU0</accession>
<dbReference type="Gene3D" id="3.30.530.20">
    <property type="match status" value="1"/>
</dbReference>
<name>A0A1H0QKU0_9ACTN</name>
<dbReference type="STRING" id="1090615.SAMN04515671_3132"/>
<dbReference type="RefSeq" id="WP_090477342.1">
    <property type="nucleotide sequence ID" value="NZ_LT629710.1"/>
</dbReference>